<dbReference type="OrthoDB" id="8000139at2"/>
<evidence type="ECO:0000256" key="1">
    <source>
        <dbReference type="SAM" id="SignalP"/>
    </source>
</evidence>
<gene>
    <name evidence="2" type="ORF">F6X53_11285</name>
</gene>
<reference evidence="2 3" key="1">
    <citation type="submission" date="2019-09" db="EMBL/GenBank/DDBJ databases">
        <title>YIM 48816 draft genome.</title>
        <authorList>
            <person name="Jiang L."/>
        </authorList>
    </citation>
    <scope>NUCLEOTIDE SEQUENCE [LARGE SCALE GENOMIC DNA]</scope>
    <source>
        <strain evidence="2 3">YIM 48816</strain>
    </source>
</reference>
<evidence type="ECO:0000313" key="2">
    <source>
        <dbReference type="EMBL" id="KAB1079378.1"/>
    </source>
</evidence>
<keyword evidence="3" id="KW-1185">Reference proteome</keyword>
<dbReference type="RefSeq" id="WP_151000113.1">
    <property type="nucleotide sequence ID" value="NZ_BPQY01000530.1"/>
</dbReference>
<evidence type="ECO:0000313" key="3">
    <source>
        <dbReference type="Proteomes" id="UP000474159"/>
    </source>
</evidence>
<dbReference type="EMBL" id="VZZK01000009">
    <property type="protein sequence ID" value="KAB1079378.1"/>
    <property type="molecule type" value="Genomic_DNA"/>
</dbReference>
<name>A0A6L3T794_9HYPH</name>
<organism evidence="2 3">
    <name type="scientific">Methylobacterium soli</name>
    <dbReference type="NCBI Taxonomy" id="553447"/>
    <lineage>
        <taxon>Bacteria</taxon>
        <taxon>Pseudomonadati</taxon>
        <taxon>Pseudomonadota</taxon>
        <taxon>Alphaproteobacteria</taxon>
        <taxon>Hyphomicrobiales</taxon>
        <taxon>Methylobacteriaceae</taxon>
        <taxon>Methylobacterium</taxon>
    </lineage>
</organism>
<comment type="caution">
    <text evidence="2">The sequence shown here is derived from an EMBL/GenBank/DDBJ whole genome shotgun (WGS) entry which is preliminary data.</text>
</comment>
<sequence length="114" mass="11743">MRASILSCLPILVGMSAPALAQGLPSANLNSINDSLAAMGQANAVRQQQITNVDTLRMDAQRNVLFQPQDGAAAPVILRNGRGFGPAGPRHNGGVRAGRTGIDPGLDRGICIGC</sequence>
<accession>A0A6L3T794</accession>
<dbReference type="Proteomes" id="UP000474159">
    <property type="component" value="Unassembled WGS sequence"/>
</dbReference>
<feature type="signal peptide" evidence="1">
    <location>
        <begin position="1"/>
        <end position="21"/>
    </location>
</feature>
<proteinExistence type="predicted"/>
<dbReference type="AlphaFoldDB" id="A0A6L3T794"/>
<protein>
    <submittedName>
        <fullName evidence="2">Uncharacterized protein</fullName>
    </submittedName>
</protein>
<feature type="chain" id="PRO_5027043376" evidence="1">
    <location>
        <begin position="22"/>
        <end position="114"/>
    </location>
</feature>
<keyword evidence="1" id="KW-0732">Signal</keyword>